<reference evidence="2" key="3">
    <citation type="submission" date="2025-09" db="UniProtKB">
        <authorList>
            <consortium name="Ensembl"/>
        </authorList>
    </citation>
    <scope>IDENTIFICATION</scope>
</reference>
<evidence type="ECO:0000256" key="1">
    <source>
        <dbReference type="SAM" id="SignalP"/>
    </source>
</evidence>
<dbReference type="GeneTree" id="ENSGT00910000147093"/>
<protein>
    <recommendedName>
        <fullName evidence="4">Secreted protein</fullName>
    </recommendedName>
</protein>
<dbReference type="Proteomes" id="UP000233100">
    <property type="component" value="Chromosome 17"/>
</dbReference>
<keyword evidence="3" id="KW-1185">Reference proteome</keyword>
<dbReference type="AlphaFoldDB" id="A0A7N9CF55"/>
<name>A0A7N9CF55_MACFA</name>
<evidence type="ECO:0008006" key="4">
    <source>
        <dbReference type="Google" id="ProtNLM"/>
    </source>
</evidence>
<accession>A0A7N9CF55</accession>
<reference evidence="2" key="2">
    <citation type="submission" date="2025-08" db="UniProtKB">
        <authorList>
            <consortium name="Ensembl"/>
        </authorList>
    </citation>
    <scope>IDENTIFICATION</scope>
</reference>
<reference evidence="2 3" key="1">
    <citation type="submission" date="2013-03" db="EMBL/GenBank/DDBJ databases">
        <authorList>
            <person name="Warren W."/>
            <person name="Wilson R.K."/>
        </authorList>
    </citation>
    <scope>NUCLEOTIDE SEQUENCE</scope>
</reference>
<evidence type="ECO:0000313" key="3">
    <source>
        <dbReference type="Proteomes" id="UP000233100"/>
    </source>
</evidence>
<dbReference type="Ensembl" id="ENSMFAT00000076240.1">
    <property type="protein sequence ID" value="ENSMFAP00000051020.1"/>
    <property type="gene ID" value="ENSMFAG00000039222.2"/>
</dbReference>
<sequence length="241" mass="26464">MCASLCNVLILFFFFSSTFPSVVQIFSLYLCLQSSIPEWNFLPGIPDRGHLLCRQKVKRPQADAARKAEAERKERGIRTEPAGVWLPPPGSKEMWGAWCRIRGSSSPCSLAGEQIKRLSHHPHRQHSNSSCESPVCPRRCPLISKLALLIPAGRGLSYPCAPSTHRFHIPVTPATVRLALRCLSTCRCICAESGTVRARPGPVDLGSHWHLAGCPALGSAHSSLNVDFRKGQPNISCFLCT</sequence>
<dbReference type="Bgee" id="ENSMFAG00000039222">
    <property type="expression patterns" value="Expressed in multicellular organism"/>
</dbReference>
<feature type="signal peptide" evidence="1">
    <location>
        <begin position="1"/>
        <end position="20"/>
    </location>
</feature>
<feature type="chain" id="PRO_5031486875" description="Secreted protein" evidence="1">
    <location>
        <begin position="21"/>
        <end position="241"/>
    </location>
</feature>
<organism evidence="2 3">
    <name type="scientific">Macaca fascicularis</name>
    <name type="common">Crab-eating macaque</name>
    <name type="synonym">Cynomolgus monkey</name>
    <dbReference type="NCBI Taxonomy" id="9541"/>
    <lineage>
        <taxon>Eukaryota</taxon>
        <taxon>Metazoa</taxon>
        <taxon>Chordata</taxon>
        <taxon>Craniata</taxon>
        <taxon>Vertebrata</taxon>
        <taxon>Euteleostomi</taxon>
        <taxon>Mammalia</taxon>
        <taxon>Eutheria</taxon>
        <taxon>Euarchontoglires</taxon>
        <taxon>Primates</taxon>
        <taxon>Haplorrhini</taxon>
        <taxon>Catarrhini</taxon>
        <taxon>Cercopithecidae</taxon>
        <taxon>Cercopithecinae</taxon>
        <taxon>Macaca</taxon>
    </lineage>
</organism>
<evidence type="ECO:0000313" key="2">
    <source>
        <dbReference type="Ensembl" id="ENSMFAP00000051020.1"/>
    </source>
</evidence>
<proteinExistence type="predicted"/>
<keyword evidence="1" id="KW-0732">Signal</keyword>